<name>A0A1A7C6U4_9BURK</name>
<keyword evidence="3" id="KW-1185">Reference proteome</keyword>
<organism evidence="2 3">
    <name type="scientific">Janthinobacterium psychrotolerans</name>
    <dbReference type="NCBI Taxonomy" id="1747903"/>
    <lineage>
        <taxon>Bacteria</taxon>
        <taxon>Pseudomonadati</taxon>
        <taxon>Pseudomonadota</taxon>
        <taxon>Betaproteobacteria</taxon>
        <taxon>Burkholderiales</taxon>
        <taxon>Oxalobacteraceae</taxon>
        <taxon>Janthinobacterium</taxon>
    </lineage>
</organism>
<sequence length="105" mass="11193">MSKPVKGQLPAAYRWRIASRVLAAALGGYGLSALLSSALALLLPRISSASRADAVLVASLLSFVVYTVVVLWVFHARSARRAWVALALWAFVCTLVIWLLQAGGA</sequence>
<protein>
    <recommendedName>
        <fullName evidence="4">Iron transporter</fullName>
    </recommendedName>
</protein>
<dbReference type="STRING" id="1747903.ASR47_101394"/>
<evidence type="ECO:0000313" key="3">
    <source>
        <dbReference type="Proteomes" id="UP000092713"/>
    </source>
</evidence>
<feature type="transmembrane region" description="Helical" evidence="1">
    <location>
        <begin position="21"/>
        <end position="43"/>
    </location>
</feature>
<comment type="caution">
    <text evidence="2">The sequence shown here is derived from an EMBL/GenBank/DDBJ whole genome shotgun (WGS) entry which is preliminary data.</text>
</comment>
<dbReference type="Proteomes" id="UP000092713">
    <property type="component" value="Unassembled WGS sequence"/>
</dbReference>
<dbReference type="RefSeq" id="WP_065307379.1">
    <property type="nucleotide sequence ID" value="NZ_LOCQ01000050.1"/>
</dbReference>
<feature type="transmembrane region" description="Helical" evidence="1">
    <location>
        <begin position="82"/>
        <end position="100"/>
    </location>
</feature>
<reference evidence="2 3" key="1">
    <citation type="submission" date="2016-04" db="EMBL/GenBank/DDBJ databases">
        <title>Draft genome sequence of Janthinobacterium psychrotolerans sp. nov., isolated from freshwater sediments in Denmark.</title>
        <authorList>
            <person name="Gong X."/>
            <person name="Skrivergaard S."/>
            <person name="Korsgaard B.S."/>
            <person name="Schreiber L."/>
            <person name="Marshall I.P."/>
            <person name="Finster K."/>
            <person name="Schramm A."/>
        </authorList>
    </citation>
    <scope>NUCLEOTIDE SEQUENCE [LARGE SCALE GENOMIC DNA]</scope>
    <source>
        <strain evidence="2 3">S3-2</strain>
    </source>
</reference>
<keyword evidence="1" id="KW-0472">Membrane</keyword>
<gene>
    <name evidence="2" type="ORF">ASR47_101394</name>
</gene>
<proteinExistence type="predicted"/>
<dbReference type="EMBL" id="LOCQ01000050">
    <property type="protein sequence ID" value="OBV40038.1"/>
    <property type="molecule type" value="Genomic_DNA"/>
</dbReference>
<dbReference type="AlphaFoldDB" id="A0A1A7C6U4"/>
<keyword evidence="1" id="KW-1133">Transmembrane helix</keyword>
<evidence type="ECO:0000256" key="1">
    <source>
        <dbReference type="SAM" id="Phobius"/>
    </source>
</evidence>
<evidence type="ECO:0000313" key="2">
    <source>
        <dbReference type="EMBL" id="OBV40038.1"/>
    </source>
</evidence>
<feature type="transmembrane region" description="Helical" evidence="1">
    <location>
        <begin position="55"/>
        <end position="75"/>
    </location>
</feature>
<evidence type="ECO:0008006" key="4">
    <source>
        <dbReference type="Google" id="ProtNLM"/>
    </source>
</evidence>
<keyword evidence="1" id="KW-0812">Transmembrane</keyword>
<accession>A0A1A7C6U4</accession>